<accession>A0A7R9QJB5</accession>
<dbReference type="Proteomes" id="UP000728032">
    <property type="component" value="Unassembled WGS sequence"/>
</dbReference>
<name>A0A7R9QJB5_9ACAR</name>
<dbReference type="OrthoDB" id="6506707at2759"/>
<dbReference type="EMBL" id="OC917757">
    <property type="protein sequence ID" value="CAD7647915.1"/>
    <property type="molecule type" value="Genomic_DNA"/>
</dbReference>
<feature type="non-terminal residue" evidence="2">
    <location>
        <position position="158"/>
    </location>
</feature>
<dbReference type="EMBL" id="CAJPVJ010002932">
    <property type="protein sequence ID" value="CAG2166987.1"/>
    <property type="molecule type" value="Genomic_DNA"/>
</dbReference>
<keyword evidence="1" id="KW-0812">Transmembrane</keyword>
<keyword evidence="1" id="KW-1133">Transmembrane helix</keyword>
<dbReference type="SUPFAM" id="SSF103473">
    <property type="entry name" value="MFS general substrate transporter"/>
    <property type="match status" value="1"/>
</dbReference>
<evidence type="ECO:0000313" key="3">
    <source>
        <dbReference type="Proteomes" id="UP000728032"/>
    </source>
</evidence>
<keyword evidence="3" id="KW-1185">Reference proteome</keyword>
<feature type="transmembrane region" description="Helical" evidence="1">
    <location>
        <begin position="108"/>
        <end position="127"/>
    </location>
</feature>
<evidence type="ECO:0000313" key="2">
    <source>
        <dbReference type="EMBL" id="CAD7647915.1"/>
    </source>
</evidence>
<evidence type="ECO:0000256" key="1">
    <source>
        <dbReference type="SAM" id="Phobius"/>
    </source>
</evidence>
<feature type="transmembrane region" description="Helical" evidence="1">
    <location>
        <begin position="74"/>
        <end position="96"/>
    </location>
</feature>
<organism evidence="2">
    <name type="scientific">Oppiella nova</name>
    <dbReference type="NCBI Taxonomy" id="334625"/>
    <lineage>
        <taxon>Eukaryota</taxon>
        <taxon>Metazoa</taxon>
        <taxon>Ecdysozoa</taxon>
        <taxon>Arthropoda</taxon>
        <taxon>Chelicerata</taxon>
        <taxon>Arachnida</taxon>
        <taxon>Acari</taxon>
        <taxon>Acariformes</taxon>
        <taxon>Sarcoptiformes</taxon>
        <taxon>Oribatida</taxon>
        <taxon>Brachypylina</taxon>
        <taxon>Oppioidea</taxon>
        <taxon>Oppiidae</taxon>
        <taxon>Oppiella</taxon>
    </lineage>
</organism>
<sequence>MFAGSVATVTTGLLLQDKICSLLGMFIFLFHNRNSTLLGAIPSVIWSLFIGAFTDKFLNGRKIVMCLSSPYYLLLTSLPALFTGGGFGSIMAVYSYASVHTSEKFRSIRFAIIEFSFFLGIPLGTYVGGQPNSGDERQILVDNEVLDANSNKRTTSEV</sequence>
<protein>
    <submittedName>
        <fullName evidence="2">Uncharacterized protein</fullName>
    </submittedName>
</protein>
<dbReference type="InterPro" id="IPR036259">
    <property type="entry name" value="MFS_trans_sf"/>
</dbReference>
<keyword evidence="1" id="KW-0472">Membrane</keyword>
<feature type="transmembrane region" description="Helical" evidence="1">
    <location>
        <begin position="37"/>
        <end position="54"/>
    </location>
</feature>
<gene>
    <name evidence="2" type="ORF">ONB1V03_LOCUS6502</name>
</gene>
<proteinExistence type="predicted"/>
<reference evidence="2" key="1">
    <citation type="submission" date="2020-11" db="EMBL/GenBank/DDBJ databases">
        <authorList>
            <person name="Tran Van P."/>
        </authorList>
    </citation>
    <scope>NUCLEOTIDE SEQUENCE</scope>
</reference>
<dbReference type="AlphaFoldDB" id="A0A7R9QJB5"/>